<dbReference type="Proteomes" id="UP001066276">
    <property type="component" value="Chromosome 10"/>
</dbReference>
<proteinExistence type="predicted"/>
<comment type="caution">
    <text evidence="1">The sequence shown here is derived from an EMBL/GenBank/DDBJ whole genome shotgun (WGS) entry which is preliminary data.</text>
</comment>
<evidence type="ECO:0000313" key="1">
    <source>
        <dbReference type="EMBL" id="KAJ1099172.1"/>
    </source>
</evidence>
<sequence length="119" mass="13128">MGVPIRDQESATPLGGDTTAVILQAIQEFKAALETRIREEGIDVALLHQDLHQTVVRALAAEGKILEQEDMVWNLSSEVSSLPHNSKIQDWAEGVGLELLLLINGTREFFFGSNKLCDE</sequence>
<protein>
    <submittedName>
        <fullName evidence="1">Uncharacterized protein</fullName>
    </submittedName>
</protein>
<reference evidence="1" key="1">
    <citation type="journal article" date="2022" name="bioRxiv">
        <title>Sequencing and chromosome-scale assembly of the giantPleurodeles waltlgenome.</title>
        <authorList>
            <person name="Brown T."/>
            <person name="Elewa A."/>
            <person name="Iarovenko S."/>
            <person name="Subramanian E."/>
            <person name="Araus A.J."/>
            <person name="Petzold A."/>
            <person name="Susuki M."/>
            <person name="Suzuki K.-i.T."/>
            <person name="Hayashi T."/>
            <person name="Toyoda A."/>
            <person name="Oliveira C."/>
            <person name="Osipova E."/>
            <person name="Leigh N.D."/>
            <person name="Simon A."/>
            <person name="Yun M.H."/>
        </authorList>
    </citation>
    <scope>NUCLEOTIDE SEQUENCE</scope>
    <source>
        <strain evidence="1">20211129_DDA</strain>
        <tissue evidence="1">Liver</tissue>
    </source>
</reference>
<organism evidence="1 2">
    <name type="scientific">Pleurodeles waltl</name>
    <name type="common">Iberian ribbed newt</name>
    <dbReference type="NCBI Taxonomy" id="8319"/>
    <lineage>
        <taxon>Eukaryota</taxon>
        <taxon>Metazoa</taxon>
        <taxon>Chordata</taxon>
        <taxon>Craniata</taxon>
        <taxon>Vertebrata</taxon>
        <taxon>Euteleostomi</taxon>
        <taxon>Amphibia</taxon>
        <taxon>Batrachia</taxon>
        <taxon>Caudata</taxon>
        <taxon>Salamandroidea</taxon>
        <taxon>Salamandridae</taxon>
        <taxon>Pleurodelinae</taxon>
        <taxon>Pleurodeles</taxon>
    </lineage>
</organism>
<keyword evidence="2" id="KW-1185">Reference proteome</keyword>
<name>A0AAV7M6P6_PLEWA</name>
<dbReference type="AlphaFoldDB" id="A0AAV7M6P6"/>
<accession>A0AAV7M6P6</accession>
<gene>
    <name evidence="1" type="ORF">NDU88_004276</name>
</gene>
<evidence type="ECO:0000313" key="2">
    <source>
        <dbReference type="Proteomes" id="UP001066276"/>
    </source>
</evidence>
<dbReference type="EMBL" id="JANPWB010000014">
    <property type="protein sequence ID" value="KAJ1099172.1"/>
    <property type="molecule type" value="Genomic_DNA"/>
</dbReference>